<dbReference type="EMBL" id="CM044703">
    <property type="protein sequence ID" value="KAI5670954.1"/>
    <property type="molecule type" value="Genomic_DNA"/>
</dbReference>
<keyword evidence="2" id="KW-1185">Reference proteome</keyword>
<proteinExistence type="predicted"/>
<dbReference type="Proteomes" id="UP001060085">
    <property type="component" value="Linkage Group LG03"/>
</dbReference>
<reference evidence="2" key="1">
    <citation type="journal article" date="2023" name="Nat. Plants">
        <title>Single-cell RNA sequencing provides a high-resolution roadmap for understanding the multicellular compartmentation of specialized metabolism.</title>
        <authorList>
            <person name="Sun S."/>
            <person name="Shen X."/>
            <person name="Li Y."/>
            <person name="Li Y."/>
            <person name="Wang S."/>
            <person name="Li R."/>
            <person name="Zhang H."/>
            <person name="Shen G."/>
            <person name="Guo B."/>
            <person name="Wei J."/>
            <person name="Xu J."/>
            <person name="St-Pierre B."/>
            <person name="Chen S."/>
            <person name="Sun C."/>
        </authorList>
    </citation>
    <scope>NUCLEOTIDE SEQUENCE [LARGE SCALE GENOMIC DNA]</scope>
</reference>
<evidence type="ECO:0000313" key="1">
    <source>
        <dbReference type="EMBL" id="KAI5670954.1"/>
    </source>
</evidence>
<comment type="caution">
    <text evidence="1">The sequence shown here is derived from an EMBL/GenBank/DDBJ whole genome shotgun (WGS) entry which is preliminary data.</text>
</comment>
<name>A0ACC0BE62_CATRO</name>
<accession>A0ACC0BE62</accession>
<gene>
    <name evidence="1" type="ORF">M9H77_11318</name>
</gene>
<sequence length="774" mass="86327">MTAHTLNTGLPIYCSIFGLVTWEKLAHSCGGISGDGGGHFVITWVWTFVSRFWNSDDVALKRMTVSTVRISRVVQISWEFLSWCSAGFRTSVFVFGRPGLWKSKTEPVKGPQVENEGSDTNVPETSVSTSRTLGPNDTLSSAKGEASSDQPKQDLPKKSFVSLFKDNRNPSKGITLYKVENQDDVVELEEEEVHDVIKTWGYALVGYVVGGFPGTLMPVWFTLLELPVNLWAEKALAKIYSKIGEPLCTDAMTEKRERVSYAQTLIEVDVTKELATEVYIKLPNGNSREQFVIYENVPKFCSFCKMLGHSIDGCKKKEQEVTGGTERRGSKSGMAMKEPHKKNIASVTQNYPPDGQDPGTAKGKEGNKVGNKEAPGDSIKDKEQGRQPTQNPTIGLAATGVNTNEKDEEVLETTPTKEGDPPTAAIPKKSLHWHDFMTCYVDLGLVDINSTGTFFTWTNNQTWSKIERAMCNQVWFSEGLYANARFLLSGFISDHSSCLVSLFEEPKIHKLSFMFFNMWCEDDLFLGLVETEVEKILEGFEQEPLWAYFSKSEAAKLELKQKQEELHDNLHDEQLKEMVRELQYKARFLVDAEWRFYAQKAQCEFLLEAKRNAKRNSIAALTKEDGSTTSSLEEIQEELTRFYGDLLGTKNEVQGFDATIMNEGPKEAILDLTGFSKGNMRFRYLGVPLSGVYLKVVDFAPLLNKVSSTLLTWAGLNLSYAGRLEVISFVVQGIESFWLGILPISAAVLDIIKACVEDSSGVATQLGLLSTLCA</sequence>
<protein>
    <submittedName>
        <fullName evidence="1">Uncharacterized protein</fullName>
    </submittedName>
</protein>
<organism evidence="1 2">
    <name type="scientific">Catharanthus roseus</name>
    <name type="common">Madagascar periwinkle</name>
    <name type="synonym">Vinca rosea</name>
    <dbReference type="NCBI Taxonomy" id="4058"/>
    <lineage>
        <taxon>Eukaryota</taxon>
        <taxon>Viridiplantae</taxon>
        <taxon>Streptophyta</taxon>
        <taxon>Embryophyta</taxon>
        <taxon>Tracheophyta</taxon>
        <taxon>Spermatophyta</taxon>
        <taxon>Magnoliopsida</taxon>
        <taxon>eudicotyledons</taxon>
        <taxon>Gunneridae</taxon>
        <taxon>Pentapetalae</taxon>
        <taxon>asterids</taxon>
        <taxon>lamiids</taxon>
        <taxon>Gentianales</taxon>
        <taxon>Apocynaceae</taxon>
        <taxon>Rauvolfioideae</taxon>
        <taxon>Vinceae</taxon>
        <taxon>Catharanthinae</taxon>
        <taxon>Catharanthus</taxon>
    </lineage>
</organism>
<evidence type="ECO:0000313" key="2">
    <source>
        <dbReference type="Proteomes" id="UP001060085"/>
    </source>
</evidence>